<sequence length="198" mass="21530">MFLSQSISNRKKTTMKLFNTSKVLSLAMAAMVLFTACSKDGDQGPQGETGTTGPQGPAGPAGESGITDVYYSDWKDVTFQAIDQNGDEQPEAFISLIDVPEITEDIIGGGEIKVYINVGSDTEPEIMALPYLDQIIPTFSLGSINLVAFGNYGTFEEEGQTFNQYRYVIIPGTVKLALENKKIDINNYQQVASALHLQ</sequence>
<protein>
    <recommendedName>
        <fullName evidence="5">Collagen-like protein</fullName>
    </recommendedName>
</protein>
<comment type="caution">
    <text evidence="3">The sequence shown here is derived from an EMBL/GenBank/DDBJ whole genome shotgun (WGS) entry which is preliminary data.</text>
</comment>
<feature type="compositionally biased region" description="Low complexity" evidence="1">
    <location>
        <begin position="43"/>
        <end position="62"/>
    </location>
</feature>
<dbReference type="AlphaFoldDB" id="A0A0E9MYC2"/>
<evidence type="ECO:0000256" key="2">
    <source>
        <dbReference type="SAM" id="SignalP"/>
    </source>
</evidence>
<proteinExistence type="predicted"/>
<reference evidence="3 4" key="1">
    <citation type="submission" date="2015-04" db="EMBL/GenBank/DDBJ databases">
        <title>Whole genome shotgun sequence of Flavihumibacter petaseus NBRC 106054.</title>
        <authorList>
            <person name="Miyazawa S."/>
            <person name="Hosoyama A."/>
            <person name="Hashimoto M."/>
            <person name="Noguchi M."/>
            <person name="Tsuchikane K."/>
            <person name="Ohji S."/>
            <person name="Yamazoe A."/>
            <person name="Ichikawa N."/>
            <person name="Kimura A."/>
            <person name="Fujita N."/>
        </authorList>
    </citation>
    <scope>NUCLEOTIDE SEQUENCE [LARGE SCALE GENOMIC DNA]</scope>
    <source>
        <strain evidence="3 4">NBRC 106054</strain>
    </source>
</reference>
<feature type="region of interest" description="Disordered" evidence="1">
    <location>
        <begin position="41"/>
        <end position="62"/>
    </location>
</feature>
<evidence type="ECO:0000313" key="3">
    <source>
        <dbReference type="EMBL" id="GAO42589.1"/>
    </source>
</evidence>
<accession>A0A0E9MYC2</accession>
<evidence type="ECO:0008006" key="5">
    <source>
        <dbReference type="Google" id="ProtNLM"/>
    </source>
</evidence>
<organism evidence="3 4">
    <name type="scientific">Flavihumibacter petaseus NBRC 106054</name>
    <dbReference type="NCBI Taxonomy" id="1220578"/>
    <lineage>
        <taxon>Bacteria</taxon>
        <taxon>Pseudomonadati</taxon>
        <taxon>Bacteroidota</taxon>
        <taxon>Chitinophagia</taxon>
        <taxon>Chitinophagales</taxon>
        <taxon>Chitinophagaceae</taxon>
        <taxon>Flavihumibacter</taxon>
    </lineage>
</organism>
<dbReference type="STRING" id="1220578.FPE01S_01_16040"/>
<keyword evidence="2" id="KW-0732">Signal</keyword>
<name>A0A0E9MYC2_9BACT</name>
<gene>
    <name evidence="3" type="ORF">FPE01S_01_16040</name>
</gene>
<evidence type="ECO:0000313" key="4">
    <source>
        <dbReference type="Proteomes" id="UP000033121"/>
    </source>
</evidence>
<dbReference type="EMBL" id="BBWV01000001">
    <property type="protein sequence ID" value="GAO42589.1"/>
    <property type="molecule type" value="Genomic_DNA"/>
</dbReference>
<feature type="signal peptide" evidence="2">
    <location>
        <begin position="1"/>
        <end position="38"/>
    </location>
</feature>
<dbReference type="Gene3D" id="1.20.5.320">
    <property type="entry name" value="6-Phosphogluconate Dehydrogenase, domain 3"/>
    <property type="match status" value="1"/>
</dbReference>
<dbReference type="Proteomes" id="UP000033121">
    <property type="component" value="Unassembled WGS sequence"/>
</dbReference>
<keyword evidence="4" id="KW-1185">Reference proteome</keyword>
<feature type="chain" id="PRO_5002430246" description="Collagen-like protein" evidence="2">
    <location>
        <begin position="39"/>
        <end position="198"/>
    </location>
</feature>
<evidence type="ECO:0000256" key="1">
    <source>
        <dbReference type="SAM" id="MobiDB-lite"/>
    </source>
</evidence>